<protein>
    <submittedName>
        <fullName evidence="1">Sce7726 family protein</fullName>
    </submittedName>
</protein>
<dbReference type="EMBL" id="JAAGVX010000003">
    <property type="protein sequence ID" value="NEM93458.1"/>
    <property type="molecule type" value="Genomic_DNA"/>
</dbReference>
<dbReference type="InterPro" id="IPR047729">
    <property type="entry name" value="Sce7726-like"/>
</dbReference>
<organism evidence="1">
    <name type="scientific">Vibrio cholerae</name>
    <dbReference type="NCBI Taxonomy" id="666"/>
    <lineage>
        <taxon>Bacteria</taxon>
        <taxon>Pseudomonadati</taxon>
        <taxon>Pseudomonadota</taxon>
        <taxon>Gammaproteobacteria</taxon>
        <taxon>Vibrionales</taxon>
        <taxon>Vibrionaceae</taxon>
        <taxon>Vibrio</taxon>
    </lineage>
</organism>
<dbReference type="NCBIfam" id="NF033832">
    <property type="entry name" value="sce7726_fam"/>
    <property type="match status" value="1"/>
</dbReference>
<reference evidence="1" key="1">
    <citation type="submission" date="2020-02" db="EMBL/GenBank/DDBJ databases">
        <title>Genome Announcements.</title>
        <authorList>
            <person name="Abdulabbas H.T."/>
            <person name="Bunyan I.A."/>
            <person name="Abdul-Lateef L.A."/>
        </authorList>
    </citation>
    <scope>NUCLEOTIDE SEQUENCE</scope>
    <source>
        <strain evidence="1">NAG1</strain>
    </source>
</reference>
<evidence type="ECO:0000313" key="1">
    <source>
        <dbReference type="EMBL" id="NEM93458.1"/>
    </source>
</evidence>
<proteinExistence type="predicted"/>
<accession>A0A6B3LH89</accession>
<sequence>MKEMQIKTILVKHLLSCDAEQVLGCEVPFQFGSRRADVVSMTSEAFTAYEIKGSEDKTDRLAYQTPSYKSYFDFCYVVCEESNLKQVRNSIGREVGIMLVSSNNVEIIRKSSQFKRHDKQNLASTLPVPLLRKLIGTSTVRSKHELCVKASRLLSLEDIRKLSRQDMMNRYLRSNEILKKELGEVITSDDILTLTRMPPDHLAISSKVDSSAHVIEHPY</sequence>
<dbReference type="AlphaFoldDB" id="A0A6B3LH89"/>
<gene>
    <name evidence="1" type="ORF">G3T61_04555</name>
</gene>
<comment type="caution">
    <text evidence="1">The sequence shown here is derived from an EMBL/GenBank/DDBJ whole genome shotgun (WGS) entry which is preliminary data.</text>
</comment>
<dbReference type="RefSeq" id="WP_142740979.1">
    <property type="nucleotide sequence ID" value="NZ_JAAGVX010000003.1"/>
</dbReference>
<name>A0A6B3LH89_VIBCL</name>